<comment type="caution">
    <text evidence="2">The sequence shown here is derived from an EMBL/GenBank/DDBJ whole genome shotgun (WGS) entry which is preliminary data.</text>
</comment>
<keyword evidence="3" id="KW-1185">Reference proteome</keyword>
<sequence>MKQQMKMIIAFLFMTGFFTTTAYEVRAQFIATEVIKVTVTKVIKAIDLKVQRMQNKTIWLQNAQKVIENQLSKLKLTEISGWTDQQKQLYSDYFTELWKIKSAIAYYQRIKDVTLKQASLVQQYHRAWALFRQDKHFKPEELRYMENVYSGILKASMQNLDQILMIINGFKTQMTDEQRLELIDQASDQLDGNYNDLKQFNNQNISVSLQRSRDLADTKSIKKWYGIN</sequence>
<evidence type="ECO:0000313" key="3">
    <source>
        <dbReference type="Proteomes" id="UP001258315"/>
    </source>
</evidence>
<proteinExistence type="predicted"/>
<feature type="signal peptide" evidence="1">
    <location>
        <begin position="1"/>
        <end position="22"/>
    </location>
</feature>
<evidence type="ECO:0000313" key="2">
    <source>
        <dbReference type="EMBL" id="MDT3401033.1"/>
    </source>
</evidence>
<feature type="chain" id="PRO_5046315050" description="Conjugal transfer protein TraI" evidence="1">
    <location>
        <begin position="23"/>
        <end position="228"/>
    </location>
</feature>
<keyword evidence="1" id="KW-0732">Signal</keyword>
<organism evidence="2 3">
    <name type="scientific">Mucilaginibacter terrae</name>
    <dbReference type="NCBI Taxonomy" id="1955052"/>
    <lineage>
        <taxon>Bacteria</taxon>
        <taxon>Pseudomonadati</taxon>
        <taxon>Bacteroidota</taxon>
        <taxon>Sphingobacteriia</taxon>
        <taxon>Sphingobacteriales</taxon>
        <taxon>Sphingobacteriaceae</taxon>
        <taxon>Mucilaginibacter</taxon>
    </lineage>
</organism>
<protein>
    <recommendedName>
        <fullName evidence="4">Conjugal transfer protein TraI</fullName>
    </recommendedName>
</protein>
<gene>
    <name evidence="2" type="ORF">QE417_000105</name>
</gene>
<reference evidence="3" key="1">
    <citation type="submission" date="2023-07" db="EMBL/GenBank/DDBJ databases">
        <title>Functional and genomic diversity of the sorghum phyllosphere microbiome.</title>
        <authorList>
            <person name="Shade A."/>
        </authorList>
    </citation>
    <scope>NUCLEOTIDE SEQUENCE [LARGE SCALE GENOMIC DNA]</scope>
    <source>
        <strain evidence="3">SORGH_AS_0422</strain>
    </source>
</reference>
<evidence type="ECO:0008006" key="4">
    <source>
        <dbReference type="Google" id="ProtNLM"/>
    </source>
</evidence>
<evidence type="ECO:0000256" key="1">
    <source>
        <dbReference type="SAM" id="SignalP"/>
    </source>
</evidence>
<dbReference type="Proteomes" id="UP001258315">
    <property type="component" value="Unassembled WGS sequence"/>
</dbReference>
<dbReference type="EMBL" id="JAVLVU010000001">
    <property type="protein sequence ID" value="MDT3401033.1"/>
    <property type="molecule type" value="Genomic_DNA"/>
</dbReference>
<name>A0ABU3GMM0_9SPHI</name>
<accession>A0ABU3GMM0</accession>